<sequence>MMTHFIPSIFETSDGELTPLRWINPPPAPTVTASTSSALQNRPWRPTSASPDTRRFHSGRTTPSGDPQLQGSSPTPPILSGVLPGVLEFTKATPPPTVSSSATKPGDRDPSFPAPPEPRLPDGSSFPMTAPSDPVIPGVPKPYGGGSTSPRRFQTSPRWTHVFPASPQMTSSPSPAFQLPGGGDPISRTATHPDLTTVPNSFLLFSSDPPPRHPRRAQKRQQPLIPKVAPSDPSRMSRPCRAKLPRICGGTAEASSEPLSRGSNPPRLDSIAIELQEEGEASKTDEASSKGQFFYKDVPVCFIVIIGPKENEGDFEARTKKSEEERTMDRELRDASFRSQGRVPGGSVADEALLRILKANRLRSLQVFLRLHYGDIEDQLVI</sequence>
<dbReference type="Proteomes" id="UP001057402">
    <property type="component" value="Chromosome 2"/>
</dbReference>
<protein>
    <submittedName>
        <fullName evidence="1">Uncharacterized protein</fullName>
    </submittedName>
</protein>
<keyword evidence="2" id="KW-1185">Reference proteome</keyword>
<accession>A0ACB9S216</accession>
<evidence type="ECO:0000313" key="1">
    <source>
        <dbReference type="EMBL" id="KAI4385486.1"/>
    </source>
</evidence>
<name>A0ACB9S216_9MYRT</name>
<comment type="caution">
    <text evidence="1">The sequence shown here is derived from an EMBL/GenBank/DDBJ whole genome shotgun (WGS) entry which is preliminary data.</text>
</comment>
<proteinExistence type="predicted"/>
<gene>
    <name evidence="1" type="ORF">MLD38_003508</name>
</gene>
<organism evidence="1 2">
    <name type="scientific">Melastoma candidum</name>
    <dbReference type="NCBI Taxonomy" id="119954"/>
    <lineage>
        <taxon>Eukaryota</taxon>
        <taxon>Viridiplantae</taxon>
        <taxon>Streptophyta</taxon>
        <taxon>Embryophyta</taxon>
        <taxon>Tracheophyta</taxon>
        <taxon>Spermatophyta</taxon>
        <taxon>Magnoliopsida</taxon>
        <taxon>eudicotyledons</taxon>
        <taxon>Gunneridae</taxon>
        <taxon>Pentapetalae</taxon>
        <taxon>rosids</taxon>
        <taxon>malvids</taxon>
        <taxon>Myrtales</taxon>
        <taxon>Melastomataceae</taxon>
        <taxon>Melastomatoideae</taxon>
        <taxon>Melastomateae</taxon>
        <taxon>Melastoma</taxon>
    </lineage>
</organism>
<dbReference type="EMBL" id="CM042881">
    <property type="protein sequence ID" value="KAI4385486.1"/>
    <property type="molecule type" value="Genomic_DNA"/>
</dbReference>
<reference evidence="2" key="1">
    <citation type="journal article" date="2023" name="Front. Plant Sci.">
        <title>Chromosomal-level genome assembly of Melastoma candidum provides insights into trichome evolution.</title>
        <authorList>
            <person name="Zhong Y."/>
            <person name="Wu W."/>
            <person name="Sun C."/>
            <person name="Zou P."/>
            <person name="Liu Y."/>
            <person name="Dai S."/>
            <person name="Zhou R."/>
        </authorList>
    </citation>
    <scope>NUCLEOTIDE SEQUENCE [LARGE SCALE GENOMIC DNA]</scope>
</reference>
<evidence type="ECO:0000313" key="2">
    <source>
        <dbReference type="Proteomes" id="UP001057402"/>
    </source>
</evidence>